<dbReference type="InterPro" id="IPR051147">
    <property type="entry name" value="CFAP_domain-containing"/>
</dbReference>
<evidence type="ECO:0000313" key="2">
    <source>
        <dbReference type="Ensembl" id="ENSSMAP00000066918.1"/>
    </source>
</evidence>
<dbReference type="PANTHER" id="PTHR21683:SF2">
    <property type="entry name" value="COILED-COIL DOMAIN-CONTAINING PROTEIN 42 LIKE-2-LIKE"/>
    <property type="match status" value="1"/>
</dbReference>
<proteinExistence type="predicted"/>
<dbReference type="AlphaFoldDB" id="A0A8D3E559"/>
<feature type="coiled-coil region" evidence="1">
    <location>
        <begin position="33"/>
        <end position="74"/>
    </location>
</feature>
<reference evidence="2" key="2">
    <citation type="submission" date="2025-08" db="UniProtKB">
        <authorList>
            <consortium name="Ensembl"/>
        </authorList>
    </citation>
    <scope>IDENTIFICATION</scope>
</reference>
<dbReference type="Ensembl" id="ENSSMAT00000037500.1">
    <property type="protein sequence ID" value="ENSSMAP00000066918.1"/>
    <property type="gene ID" value="ENSSMAG00000021652.1"/>
</dbReference>
<accession>A0A8D3E559</accession>
<evidence type="ECO:0000313" key="3">
    <source>
        <dbReference type="Proteomes" id="UP000694558"/>
    </source>
</evidence>
<dbReference type="GeneTree" id="ENSGT00940000167956"/>
<reference evidence="2" key="1">
    <citation type="submission" date="2023-05" db="EMBL/GenBank/DDBJ databases">
        <title>High-quality long-read genome of Scophthalmus maximus.</title>
        <authorList>
            <person name="Lien S."/>
            <person name="Martinez P."/>
        </authorList>
    </citation>
    <scope>NUCLEOTIDE SEQUENCE [LARGE SCALE GENOMIC DNA]</scope>
</reference>
<sequence length="262" mass="30760">MFLKVYSREPYFTHDSCMYQTTTAELTETRPSLSEKEEDAAKTVEKAERTSKEVLQMEEQIEKIVEEQTELMERKHELDRLVQRRTVYRDIMEQMVKMTKFKDAESLADNLESQLHLRDQLCQREREAQEQVDQQRKALSVLEDQHDLMQLQKNNRLSQFQTKLEETHSEALVWERKWNHILETAAKKTLRLGQIKMATLNLYEIIDGKLEEEGVNMNDTEKQLDKVSNLTGIVKNRPWQQEMTTVTVSPVSLLDPGVHPGP</sequence>
<dbReference type="Proteomes" id="UP000694558">
    <property type="component" value="Chromosome 9"/>
</dbReference>
<keyword evidence="1" id="KW-0175">Coiled coil</keyword>
<name>A0A8D3E559_SCOMX</name>
<protein>
    <submittedName>
        <fullName evidence="2">Uncharacterized protein</fullName>
    </submittedName>
</protein>
<feature type="coiled-coil region" evidence="1">
    <location>
        <begin position="118"/>
        <end position="145"/>
    </location>
</feature>
<evidence type="ECO:0000256" key="1">
    <source>
        <dbReference type="SAM" id="Coils"/>
    </source>
</evidence>
<organism evidence="2 3">
    <name type="scientific">Scophthalmus maximus</name>
    <name type="common">Turbot</name>
    <name type="synonym">Psetta maxima</name>
    <dbReference type="NCBI Taxonomy" id="52904"/>
    <lineage>
        <taxon>Eukaryota</taxon>
        <taxon>Metazoa</taxon>
        <taxon>Chordata</taxon>
        <taxon>Craniata</taxon>
        <taxon>Vertebrata</taxon>
        <taxon>Euteleostomi</taxon>
        <taxon>Actinopterygii</taxon>
        <taxon>Neopterygii</taxon>
        <taxon>Teleostei</taxon>
        <taxon>Neoteleostei</taxon>
        <taxon>Acanthomorphata</taxon>
        <taxon>Carangaria</taxon>
        <taxon>Pleuronectiformes</taxon>
        <taxon>Pleuronectoidei</taxon>
        <taxon>Scophthalmidae</taxon>
        <taxon>Scophthalmus</taxon>
    </lineage>
</organism>
<gene>
    <name evidence="2" type="primary">cfap73</name>
</gene>
<dbReference type="PANTHER" id="PTHR21683">
    <property type="entry name" value="COILED-COIL DOMAIN-CONTAINING PROTEIN 42 LIKE-2-LIKE-RELATED"/>
    <property type="match status" value="1"/>
</dbReference>